<evidence type="ECO:0000313" key="2">
    <source>
        <dbReference type="EMBL" id="SBW07986.1"/>
    </source>
</evidence>
<evidence type="ECO:0000256" key="1">
    <source>
        <dbReference type="ARBA" id="ARBA00022729"/>
    </source>
</evidence>
<dbReference type="GO" id="GO:0055085">
    <property type="term" value="P:transmembrane transport"/>
    <property type="evidence" value="ECO:0007669"/>
    <property type="project" value="InterPro"/>
</dbReference>
<dbReference type="InterPro" id="IPR018389">
    <property type="entry name" value="DctP_fam"/>
</dbReference>
<dbReference type="PANTHER" id="PTHR33376:SF4">
    <property type="entry name" value="SIALIC ACID-BINDING PERIPLASMIC PROTEIN SIAP"/>
    <property type="match status" value="1"/>
</dbReference>
<organism evidence="2">
    <name type="scientific">uncultured Alphaproteobacteria bacterium</name>
    <dbReference type="NCBI Taxonomy" id="91750"/>
    <lineage>
        <taxon>Bacteria</taxon>
        <taxon>Pseudomonadati</taxon>
        <taxon>Pseudomonadota</taxon>
        <taxon>Alphaproteobacteria</taxon>
        <taxon>environmental samples</taxon>
    </lineage>
</organism>
<gene>
    <name evidence="2" type="ORF">KL86APRO_12315</name>
</gene>
<sequence length="320" mass="35848">MAAWCLTAAAPAQAAEPRAVALWIPGNPDGLMTRQMTFFTKRVEERLPHRFAFQPQTGAACPTEAELLTQIRDGRIEMAVMGDALIDEVPRLSLFRLPWLFADRNHVQRALYAGLEDEIRTHVEQTLPVIVVGIYENAFRQIRAERPIALPEDLAQRKILVNEGRKLRDLWRSLGAVPQKYPPADAAEALERGIVDSFDGHLDTLLRLPIGEKAPVITLTRHVYEPTFLLASKHFWESLSNTERAAITEIGIDFSDTAAQLAGTYRDTLTKRLPRKLRLVAMSPHPFAAITAQHRAAYERTYGSDWLELVDAGAEGDPAR</sequence>
<dbReference type="Gene3D" id="3.40.190.170">
    <property type="entry name" value="Bacterial extracellular solute-binding protein, family 7"/>
    <property type="match status" value="1"/>
</dbReference>
<reference evidence="2" key="1">
    <citation type="submission" date="2016-04" db="EMBL/GenBank/DDBJ databases">
        <authorList>
            <person name="Evans L.H."/>
            <person name="Alamgir A."/>
            <person name="Owens N."/>
            <person name="Weber N.D."/>
            <person name="Virtaneva K."/>
            <person name="Barbian K."/>
            <person name="Babar A."/>
            <person name="Rosenke K."/>
        </authorList>
    </citation>
    <scope>NUCLEOTIDE SEQUENCE</scope>
    <source>
        <strain evidence="2">86</strain>
    </source>
</reference>
<name>A0A212K8I5_9PROT</name>
<proteinExistence type="predicted"/>
<keyword evidence="1" id="KW-0732">Signal</keyword>
<dbReference type="Pfam" id="PF03480">
    <property type="entry name" value="DctP"/>
    <property type="match status" value="1"/>
</dbReference>
<protein>
    <submittedName>
        <fullName evidence="2">Putative TRAP dicarboxylate transporter, DctP subunit</fullName>
    </submittedName>
</protein>
<dbReference type="PANTHER" id="PTHR33376">
    <property type="match status" value="1"/>
</dbReference>
<accession>A0A212K8I5</accession>
<dbReference type="AlphaFoldDB" id="A0A212K8I5"/>
<dbReference type="InterPro" id="IPR038404">
    <property type="entry name" value="TRAP_DctP_sf"/>
</dbReference>
<dbReference type="EMBL" id="FLUO01000001">
    <property type="protein sequence ID" value="SBW07986.1"/>
    <property type="molecule type" value="Genomic_DNA"/>
</dbReference>
<dbReference type="NCBIfam" id="NF037995">
    <property type="entry name" value="TRAP_S1"/>
    <property type="match status" value="1"/>
</dbReference>